<name>A0A3Q9FM44_9BACT</name>
<keyword evidence="4" id="KW-0521">NADP</keyword>
<dbReference type="Proteomes" id="UP000267268">
    <property type="component" value="Chromosome 1"/>
</dbReference>
<dbReference type="InterPro" id="IPR029479">
    <property type="entry name" value="Nitroreductase"/>
</dbReference>
<feature type="binding site" description="in other chain" evidence="7">
    <location>
        <begin position="12"/>
        <end position="14"/>
    </location>
    <ligand>
        <name>FMN</name>
        <dbReference type="ChEBI" id="CHEBI:58210"/>
        <note>ligand shared between dimeric partners</note>
    </ligand>
</feature>
<evidence type="ECO:0000313" key="9">
    <source>
        <dbReference type="EMBL" id="AZQ61797.1"/>
    </source>
</evidence>
<feature type="domain" description="Nitroreductase" evidence="8">
    <location>
        <begin position="9"/>
        <end position="57"/>
    </location>
</feature>
<dbReference type="InterPro" id="IPR000415">
    <property type="entry name" value="Nitroreductase-like"/>
</dbReference>
<feature type="binding site" evidence="7">
    <location>
        <position position="43"/>
    </location>
    <ligand>
        <name>FMN</name>
        <dbReference type="ChEBI" id="CHEBI:58210"/>
        <note>ligand shared between dimeric partners</note>
    </ligand>
</feature>
<keyword evidence="10" id="KW-1185">Reference proteome</keyword>
<dbReference type="OrthoDB" id="9804207at2"/>
<reference evidence="9 10" key="1">
    <citation type="submission" date="2018-12" db="EMBL/GenBank/DDBJ databases">
        <title>Flammeovirga pectinis sp. nov., isolated from the gut of the Korean scallop, Patinopecten yessoensis.</title>
        <authorList>
            <person name="Bae J.-W."/>
            <person name="Jeong Y.-S."/>
            <person name="Kang W."/>
        </authorList>
    </citation>
    <scope>NUCLEOTIDE SEQUENCE [LARGE SCALE GENOMIC DNA]</scope>
    <source>
        <strain evidence="9 10">L12M1</strain>
    </source>
</reference>
<gene>
    <name evidence="9" type="ORF">EI427_05970</name>
</gene>
<dbReference type="InterPro" id="IPR052530">
    <property type="entry name" value="NAD(P)H_nitroreductase"/>
</dbReference>
<dbReference type="AlphaFoldDB" id="A0A3Q9FM44"/>
<keyword evidence="3 7" id="KW-0288">FMN</keyword>
<dbReference type="EMBL" id="CP034562">
    <property type="protein sequence ID" value="AZQ61797.1"/>
    <property type="molecule type" value="Genomic_DNA"/>
</dbReference>
<proteinExistence type="inferred from homology"/>
<evidence type="ECO:0000256" key="5">
    <source>
        <dbReference type="ARBA" id="ARBA00023002"/>
    </source>
</evidence>
<keyword evidence="5" id="KW-0560">Oxidoreductase</keyword>
<dbReference type="PANTHER" id="PTHR43821:SF1">
    <property type="entry name" value="NAD(P)H NITROREDUCTASE YDJA-RELATED"/>
    <property type="match status" value="1"/>
</dbReference>
<evidence type="ECO:0000256" key="7">
    <source>
        <dbReference type="PIRSR" id="PIRSR000232-1"/>
    </source>
</evidence>
<comment type="cofactor">
    <cofactor evidence="7">
        <name>FMN</name>
        <dbReference type="ChEBI" id="CHEBI:58210"/>
    </cofactor>
    <text evidence="7">Binds 1 FMN per subunit.</text>
</comment>
<dbReference type="Gene3D" id="3.40.109.10">
    <property type="entry name" value="NADH Oxidase"/>
    <property type="match status" value="2"/>
</dbReference>
<feature type="domain" description="Nitroreductase" evidence="8">
    <location>
        <begin position="64"/>
        <end position="137"/>
    </location>
</feature>
<evidence type="ECO:0000256" key="2">
    <source>
        <dbReference type="ARBA" id="ARBA00022630"/>
    </source>
</evidence>
<comment type="similarity">
    <text evidence="1">Belongs to the nitroreductase family.</text>
</comment>
<dbReference type="InterPro" id="IPR026021">
    <property type="entry name" value="YdjA-like"/>
</dbReference>
<dbReference type="KEGG" id="fll:EI427_05970"/>
<evidence type="ECO:0000313" key="10">
    <source>
        <dbReference type="Proteomes" id="UP000267268"/>
    </source>
</evidence>
<accession>A0A3Q9FM44</accession>
<keyword evidence="2" id="KW-0285">Flavoprotein</keyword>
<dbReference type="GO" id="GO:0016491">
    <property type="term" value="F:oxidoreductase activity"/>
    <property type="evidence" value="ECO:0007669"/>
    <property type="project" value="UniProtKB-KW"/>
</dbReference>
<evidence type="ECO:0000259" key="8">
    <source>
        <dbReference type="Pfam" id="PF00881"/>
    </source>
</evidence>
<dbReference type="Pfam" id="PF00881">
    <property type="entry name" value="Nitroreductase"/>
    <property type="match status" value="2"/>
</dbReference>
<dbReference type="PIRSF" id="PIRSF000232">
    <property type="entry name" value="YdjA"/>
    <property type="match status" value="1"/>
</dbReference>
<evidence type="ECO:0000256" key="1">
    <source>
        <dbReference type="ARBA" id="ARBA00007118"/>
    </source>
</evidence>
<dbReference type="SUPFAM" id="SSF55469">
    <property type="entry name" value="FMN-dependent nitroreductase-like"/>
    <property type="match status" value="1"/>
</dbReference>
<sequence>MTSEISAIIKERRSFYPHEFIKGEIPKKDIDSILENANWAPNHGMTEPWRFFVFSGKGLQSSHVIAIIMQRGNNKKIPVLEEVEAVACAVQNMALTVTDLGYGAYWSTGGMVKFKEAKEFFGLREEDQLLGLFYIGKVVTTKKDSKRGAITDKVTWVNE</sequence>
<dbReference type="CDD" id="cd02135">
    <property type="entry name" value="YdjA-like"/>
    <property type="match status" value="1"/>
</dbReference>
<evidence type="ECO:0000256" key="6">
    <source>
        <dbReference type="ARBA" id="ARBA00023027"/>
    </source>
</evidence>
<evidence type="ECO:0000256" key="4">
    <source>
        <dbReference type="ARBA" id="ARBA00022857"/>
    </source>
</evidence>
<organism evidence="9 10">
    <name type="scientific">Flammeovirga pectinis</name>
    <dbReference type="NCBI Taxonomy" id="2494373"/>
    <lineage>
        <taxon>Bacteria</taxon>
        <taxon>Pseudomonadati</taxon>
        <taxon>Bacteroidota</taxon>
        <taxon>Cytophagia</taxon>
        <taxon>Cytophagales</taxon>
        <taxon>Flammeovirgaceae</taxon>
        <taxon>Flammeovirga</taxon>
    </lineage>
</organism>
<dbReference type="PANTHER" id="PTHR43821">
    <property type="entry name" value="NAD(P)H NITROREDUCTASE YDJA-RELATED"/>
    <property type="match status" value="1"/>
</dbReference>
<protein>
    <submittedName>
        <fullName evidence="9">Nitroreductase</fullName>
    </submittedName>
</protein>
<keyword evidence="6" id="KW-0520">NAD</keyword>
<feature type="binding site" description="in other chain" evidence="7">
    <location>
        <begin position="106"/>
        <end position="108"/>
    </location>
    <ligand>
        <name>FMN</name>
        <dbReference type="ChEBI" id="CHEBI:58210"/>
        <note>ligand shared between dimeric partners</note>
    </ligand>
</feature>
<dbReference type="RefSeq" id="WP_126612658.1">
    <property type="nucleotide sequence ID" value="NZ_CP034562.1"/>
</dbReference>
<evidence type="ECO:0000256" key="3">
    <source>
        <dbReference type="ARBA" id="ARBA00022643"/>
    </source>
</evidence>